<keyword evidence="1" id="KW-1133">Transmembrane helix</keyword>
<evidence type="ECO:0000313" key="3">
    <source>
        <dbReference type="Proteomes" id="UP000271162"/>
    </source>
</evidence>
<feature type="transmembrane region" description="Helical" evidence="1">
    <location>
        <begin position="12"/>
        <end position="33"/>
    </location>
</feature>
<evidence type="ECO:0000256" key="1">
    <source>
        <dbReference type="SAM" id="Phobius"/>
    </source>
</evidence>
<name>A0A0N4YY45_NIPBR</name>
<keyword evidence="3" id="KW-1185">Reference proteome</keyword>
<sequence>MTKRVLDSTRESAYKGVIAVSLTATLLSAVFLVTVLPMISEFAEMNIDSLKSDAIYCGVSLHPLDWFYFLYTLPSFRLLHQNFPRC</sequence>
<proteinExistence type="predicted"/>
<evidence type="ECO:0000313" key="4">
    <source>
        <dbReference type="WBParaSite" id="NBR_0002216701-mRNA-1"/>
    </source>
</evidence>
<dbReference type="EMBL" id="UYSL01027500">
    <property type="protein sequence ID" value="VDL86797.1"/>
    <property type="molecule type" value="Genomic_DNA"/>
</dbReference>
<reference evidence="2 3" key="2">
    <citation type="submission" date="2018-11" db="EMBL/GenBank/DDBJ databases">
        <authorList>
            <consortium name="Pathogen Informatics"/>
        </authorList>
    </citation>
    <scope>NUCLEOTIDE SEQUENCE [LARGE SCALE GENOMIC DNA]</scope>
</reference>
<reference evidence="4" key="1">
    <citation type="submission" date="2017-02" db="UniProtKB">
        <authorList>
            <consortium name="WormBaseParasite"/>
        </authorList>
    </citation>
    <scope>IDENTIFICATION</scope>
</reference>
<feature type="transmembrane region" description="Helical" evidence="1">
    <location>
        <begin position="53"/>
        <end position="71"/>
    </location>
</feature>
<organism evidence="4">
    <name type="scientific">Nippostrongylus brasiliensis</name>
    <name type="common">Rat hookworm</name>
    <dbReference type="NCBI Taxonomy" id="27835"/>
    <lineage>
        <taxon>Eukaryota</taxon>
        <taxon>Metazoa</taxon>
        <taxon>Ecdysozoa</taxon>
        <taxon>Nematoda</taxon>
        <taxon>Chromadorea</taxon>
        <taxon>Rhabditida</taxon>
        <taxon>Rhabditina</taxon>
        <taxon>Rhabditomorpha</taxon>
        <taxon>Strongyloidea</taxon>
        <taxon>Heligmosomidae</taxon>
        <taxon>Nippostrongylus</taxon>
    </lineage>
</organism>
<dbReference type="AlphaFoldDB" id="A0A0N4YY45"/>
<dbReference type="STRING" id="27835.A0A0N4YY45"/>
<keyword evidence="1" id="KW-0472">Membrane</keyword>
<keyword evidence="1" id="KW-0812">Transmembrane</keyword>
<evidence type="ECO:0000313" key="2">
    <source>
        <dbReference type="EMBL" id="VDL86797.1"/>
    </source>
</evidence>
<dbReference type="Proteomes" id="UP000271162">
    <property type="component" value="Unassembled WGS sequence"/>
</dbReference>
<dbReference type="WBParaSite" id="NBR_0002216701-mRNA-1">
    <property type="protein sequence ID" value="NBR_0002216701-mRNA-1"/>
    <property type="gene ID" value="NBR_0002216701"/>
</dbReference>
<accession>A0A0N4YY45</accession>
<protein>
    <submittedName>
        <fullName evidence="4">Col_cuticle_N domain-containing protein</fullName>
    </submittedName>
</protein>
<gene>
    <name evidence="2" type="ORF">NBR_LOCUS22168</name>
</gene>